<keyword evidence="7" id="KW-1185">Reference proteome</keyword>
<comment type="caution">
    <text evidence="6">The sequence shown here is derived from an EMBL/GenBank/DDBJ whole genome shotgun (WGS) entry which is preliminary data.</text>
</comment>
<dbReference type="InterPro" id="IPR011990">
    <property type="entry name" value="TPR-like_helical_dom_sf"/>
</dbReference>
<dbReference type="PANTHER" id="PTHR44688:SF16">
    <property type="entry name" value="DNA-BINDING TRANSCRIPTIONAL ACTIVATOR DEVR_DOSR"/>
    <property type="match status" value="1"/>
</dbReference>
<dbReference type="Proteomes" id="UP000244978">
    <property type="component" value="Unassembled WGS sequence"/>
</dbReference>
<dbReference type="PANTHER" id="PTHR44688">
    <property type="entry name" value="DNA-BINDING TRANSCRIPTIONAL ACTIVATOR DEVR_DOSR"/>
    <property type="match status" value="1"/>
</dbReference>
<dbReference type="InterPro" id="IPR016032">
    <property type="entry name" value="Sig_transdc_resp-reg_C-effctor"/>
</dbReference>
<dbReference type="GO" id="GO:0006355">
    <property type="term" value="P:regulation of DNA-templated transcription"/>
    <property type="evidence" value="ECO:0007669"/>
    <property type="project" value="InterPro"/>
</dbReference>
<keyword evidence="1" id="KW-0805">Transcription regulation</keyword>
<dbReference type="AlphaFoldDB" id="A0A2U1T009"/>
<keyword evidence="3" id="KW-0804">Transcription</keyword>
<sequence length="814" mass="87714">MNSFWDRLDTSRLIDRPALGRGLDRSLGSRLTLVVAQAGAGKTTLLQQWGGTRSVADNSAGPTLVHLDIDESDDDPARFVRHLAAACPSARPSADILAATVETGLTGLGEPAIDAMALSLGSAQETVIIIDNLQRFSNVRLVADLGELIARSPRNAHFILSSRVDPPIALSRYRLHDDVLEIRQSDLAFDLAEAAELLTLLIGHRLSAEQVRALWMRTEGWVAGLQLAGLSLRNNADADAFIDDFSGSDRIVADYLSEEVLSSLSSEQRRLLLCMSVLDEISGELVDAITGSSGNQAVLDSLERESMFLVPLDHRHRWFRFHRLFSELLRSRLRAESPADELRILTSAAEWSLTHGRVKPAMAYLLRAQARDGALEAMLATAADVTEHDDSLDAIRWQPSSAEPSSPVAPAISERVDAEALTGARRLLTEPEHPAASQPATGLGFVAAQVLWRARPEVSPESAQRRLSSIQSQIARKRPESLPREAVGELIDALVSGGRAHFLAGHLGEARQWLSRALDTAGVDPVDRIPASSALALVEAWCGNAERANSLIAETLHAARKAEMLGHPAISDAYLASVVTAVGTDEAPQLFDEQPSETTGPEESQGTPAAGLNQADLGAEPSPPAALTVASSALFSRAVAALAAGETQSARAIATAWAQLVPSPDAISTVQHRILLAWLSSTDEIPAEATRHLTEAVKLAEVHGLVDIFIQAGPTILTLLETVTGPHASFSATIRMRAGQSWQPLGNRVLADPLTDRELEILAYLPTRFSNVDLARRFYLSVNTIKTHIAHIYRKLEVTDRDAAIGRARELGLL</sequence>
<dbReference type="CDD" id="cd06170">
    <property type="entry name" value="LuxR_C_like"/>
    <property type="match status" value="1"/>
</dbReference>
<name>A0A2U1T009_9MICO</name>
<dbReference type="SMART" id="SM00421">
    <property type="entry name" value="HTH_LUXR"/>
    <property type="match status" value="1"/>
</dbReference>
<organism evidence="6 7">
    <name type="scientific">Homoserinimonas hongtaonis</name>
    <dbReference type="NCBI Taxonomy" id="2079791"/>
    <lineage>
        <taxon>Bacteria</taxon>
        <taxon>Bacillati</taxon>
        <taxon>Actinomycetota</taxon>
        <taxon>Actinomycetes</taxon>
        <taxon>Micrococcales</taxon>
        <taxon>Microbacteriaceae</taxon>
        <taxon>Homoserinimonas</taxon>
    </lineage>
</organism>
<dbReference type="GO" id="GO:0016887">
    <property type="term" value="F:ATP hydrolysis activity"/>
    <property type="evidence" value="ECO:0007669"/>
    <property type="project" value="InterPro"/>
</dbReference>
<keyword evidence="2" id="KW-0238">DNA-binding</keyword>
<feature type="domain" description="HTH luxR-type" evidence="5">
    <location>
        <begin position="747"/>
        <end position="812"/>
    </location>
</feature>
<dbReference type="Pfam" id="PF25873">
    <property type="entry name" value="WHD_MalT"/>
    <property type="match status" value="1"/>
</dbReference>
<dbReference type="Gene3D" id="1.25.40.10">
    <property type="entry name" value="Tetratricopeptide repeat domain"/>
    <property type="match status" value="1"/>
</dbReference>
<feature type="region of interest" description="Disordered" evidence="4">
    <location>
        <begin position="591"/>
        <end position="624"/>
    </location>
</feature>
<dbReference type="InterPro" id="IPR049945">
    <property type="entry name" value="AAA_22"/>
</dbReference>
<dbReference type="RefSeq" id="WP_108997192.1">
    <property type="nucleotide sequence ID" value="NZ_QEEX01000001.1"/>
</dbReference>
<protein>
    <recommendedName>
        <fullName evidence="5">HTH luxR-type domain-containing protein</fullName>
    </recommendedName>
</protein>
<dbReference type="Pfam" id="PF13401">
    <property type="entry name" value="AAA_22"/>
    <property type="match status" value="1"/>
</dbReference>
<evidence type="ECO:0000256" key="4">
    <source>
        <dbReference type="SAM" id="MobiDB-lite"/>
    </source>
</evidence>
<dbReference type="InterPro" id="IPR000792">
    <property type="entry name" value="Tscrpt_reg_LuxR_C"/>
</dbReference>
<evidence type="ECO:0000256" key="1">
    <source>
        <dbReference type="ARBA" id="ARBA00023015"/>
    </source>
</evidence>
<dbReference type="GO" id="GO:0003677">
    <property type="term" value="F:DNA binding"/>
    <property type="evidence" value="ECO:0007669"/>
    <property type="project" value="UniProtKB-KW"/>
</dbReference>
<dbReference type="PROSITE" id="PS50043">
    <property type="entry name" value="HTH_LUXR_2"/>
    <property type="match status" value="1"/>
</dbReference>
<dbReference type="SUPFAM" id="SSF46894">
    <property type="entry name" value="C-terminal effector domain of the bipartite response regulators"/>
    <property type="match status" value="1"/>
</dbReference>
<evidence type="ECO:0000313" key="7">
    <source>
        <dbReference type="Proteomes" id="UP000244978"/>
    </source>
</evidence>
<gene>
    <name evidence="6" type="ORF">DF220_04630</name>
</gene>
<dbReference type="InterPro" id="IPR059106">
    <property type="entry name" value="WHD_MalT"/>
</dbReference>
<dbReference type="InterPro" id="IPR027417">
    <property type="entry name" value="P-loop_NTPase"/>
</dbReference>
<evidence type="ECO:0000313" key="6">
    <source>
        <dbReference type="EMBL" id="PWB97196.1"/>
    </source>
</evidence>
<feature type="compositionally biased region" description="Polar residues" evidence="4">
    <location>
        <begin position="596"/>
        <end position="607"/>
    </location>
</feature>
<evidence type="ECO:0000259" key="5">
    <source>
        <dbReference type="PROSITE" id="PS50043"/>
    </source>
</evidence>
<reference evidence="7" key="1">
    <citation type="submission" date="2018-04" db="EMBL/GenBank/DDBJ databases">
        <authorList>
            <person name="Liu S."/>
            <person name="Wang Z."/>
            <person name="Li J."/>
        </authorList>
    </citation>
    <scope>NUCLEOTIDE SEQUENCE [LARGE SCALE GENOMIC DNA]</scope>
    <source>
        <strain evidence="7">S1194</strain>
    </source>
</reference>
<accession>A0A2U1T009</accession>
<dbReference type="PRINTS" id="PR00038">
    <property type="entry name" value="HTHLUXR"/>
</dbReference>
<evidence type="ECO:0000256" key="2">
    <source>
        <dbReference type="ARBA" id="ARBA00023125"/>
    </source>
</evidence>
<dbReference type="Pfam" id="PF00196">
    <property type="entry name" value="GerE"/>
    <property type="match status" value="1"/>
</dbReference>
<dbReference type="InterPro" id="IPR036388">
    <property type="entry name" value="WH-like_DNA-bd_sf"/>
</dbReference>
<proteinExistence type="predicted"/>
<dbReference type="SUPFAM" id="SSF52540">
    <property type="entry name" value="P-loop containing nucleoside triphosphate hydrolases"/>
    <property type="match status" value="1"/>
</dbReference>
<dbReference type="Gene3D" id="1.10.10.10">
    <property type="entry name" value="Winged helix-like DNA-binding domain superfamily/Winged helix DNA-binding domain"/>
    <property type="match status" value="1"/>
</dbReference>
<evidence type="ECO:0000256" key="3">
    <source>
        <dbReference type="ARBA" id="ARBA00023163"/>
    </source>
</evidence>
<dbReference type="EMBL" id="QEEX01000001">
    <property type="protein sequence ID" value="PWB97196.1"/>
    <property type="molecule type" value="Genomic_DNA"/>
</dbReference>